<dbReference type="AlphaFoldDB" id="A0A2C9EJK6"/>
<feature type="region of interest" description="Disordered" evidence="1">
    <location>
        <begin position="65"/>
        <end position="98"/>
    </location>
</feature>
<evidence type="ECO:0000256" key="1">
    <source>
        <dbReference type="SAM" id="MobiDB-lite"/>
    </source>
</evidence>
<organism evidence="2 3">
    <name type="scientific">Pseudomonas protegens (strain DSM 19095 / LMG 27888 / CFBP 6595 / CHA0)</name>
    <dbReference type="NCBI Taxonomy" id="1124983"/>
    <lineage>
        <taxon>Bacteria</taxon>
        <taxon>Pseudomonadati</taxon>
        <taxon>Pseudomonadota</taxon>
        <taxon>Gammaproteobacteria</taxon>
        <taxon>Pseudomonadales</taxon>
        <taxon>Pseudomonadaceae</taxon>
        <taxon>Pseudomonas</taxon>
    </lineage>
</organism>
<dbReference type="HOGENOM" id="CLU_2331552_0_0_6"/>
<reference evidence="3" key="1">
    <citation type="journal article" date="2014" name="Genome Announc.">
        <title>Full-genome sequence of the plant growth-promoting bacterium Pseudomonas protegens CHA0.</title>
        <authorList>
            <person name="Jousset A."/>
            <person name="Schuldes J."/>
            <person name="Keel C."/>
            <person name="Maurhofer M."/>
            <person name="Daniel R."/>
            <person name="Scheu S."/>
            <person name="Thuermer A."/>
        </authorList>
    </citation>
    <scope>NUCLEOTIDE SEQUENCE [LARGE SCALE GENOMIC DNA]</scope>
    <source>
        <strain evidence="3">DSM 19095 / LMG 27888 / CFBP 6595 / CHA0</strain>
    </source>
</reference>
<gene>
    <name evidence="2" type="ORF">PFLCHA0_c20510</name>
</gene>
<protein>
    <submittedName>
        <fullName evidence="2">Uncharacterized protein</fullName>
    </submittedName>
</protein>
<dbReference type="Proteomes" id="UP000013940">
    <property type="component" value="Chromosome"/>
</dbReference>
<accession>A0A2C9EJK6</accession>
<evidence type="ECO:0000313" key="2">
    <source>
        <dbReference type="EMBL" id="AGL83832.1"/>
    </source>
</evidence>
<dbReference type="KEGG" id="pprc:PFLCHA0_c20510"/>
<evidence type="ECO:0000313" key="3">
    <source>
        <dbReference type="Proteomes" id="UP000013940"/>
    </source>
</evidence>
<name>A0A2C9EJK6_PSEPH</name>
<sequence length="98" mass="10759">MKIIGHGFCLRSEWGDSAQAAARASDQRARRLVGEWVTGARVARRVLAGGVRCGEICRLRASHAAPGDRSGARRTARLSGLWPRRPPVRRGAGLRRYL</sequence>
<proteinExistence type="predicted"/>
<dbReference type="EMBL" id="CP003190">
    <property type="protein sequence ID" value="AGL83832.1"/>
    <property type="molecule type" value="Genomic_DNA"/>
</dbReference>